<dbReference type="InterPro" id="IPR030395">
    <property type="entry name" value="GP_PDE_dom"/>
</dbReference>
<dbReference type="GO" id="GO:0006071">
    <property type="term" value="P:glycerol metabolic process"/>
    <property type="evidence" value="ECO:0007669"/>
    <property type="project" value="UniProtKB-KW"/>
</dbReference>
<dbReference type="PROSITE" id="PS51704">
    <property type="entry name" value="GP_PDE"/>
    <property type="match status" value="1"/>
</dbReference>
<dbReference type="Gene3D" id="3.20.20.190">
    <property type="entry name" value="Phosphatidylinositol (PI) phosphodiesterase"/>
    <property type="match status" value="1"/>
</dbReference>
<keyword evidence="6" id="KW-0325">Glycoprotein</keyword>
<comment type="similarity">
    <text evidence="1">Belongs to the glycerophosphoryl diester phosphodiesterase family.</text>
</comment>
<gene>
    <name evidence="10" type="ORF">KC19_9G012400</name>
</gene>
<feature type="chain" id="PRO_5035761957" description="glycerophosphodiester phosphodiesterase" evidence="8">
    <location>
        <begin position="24"/>
        <end position="396"/>
    </location>
</feature>
<proteinExistence type="inferred from homology"/>
<dbReference type="EC" id="3.1.4.46" evidence="2"/>
<sequence length="396" mass="45114">MARRMGSLLVILVLLAAAPLVAGRSVPLPSASQQQAYKKPIQTQRPFNIAHRGASGEFPEETVEAYHRAIEVGADFIETDVSATKDGKLICFHDVTLDDTTDVVNYTKFADRKRTYEVERVNVTGFFTVDFTLEEIQSLRINQRFDTRDPSYNGKFGIITFDEFIQIALNADRVVGIYPECKNPVFMNQHVKWPEGKTFEDEFTETLLKHGYKGKYLSKDWQKQPLLIQSFAPTALKKISKLTDSPLVFLIDDVTVNTQDNNLTFAEITSNEYFKYLKSIGVVGLGPWKDTIAVPDAQNFIQTPTDFVARAHAHGLQVHPYTFRNENSRLKYNYHLDPYVEYSFWTNEIGVDGFFTDFPRTLHMYQEWTSPLNVTKAKSAAELISKIADLVDSYTN</sequence>
<feature type="signal peptide" evidence="8">
    <location>
        <begin position="1"/>
        <end position="23"/>
    </location>
</feature>
<organism evidence="10 11">
    <name type="scientific">Ceratodon purpureus</name>
    <name type="common">Fire moss</name>
    <name type="synonym">Dicranum purpureum</name>
    <dbReference type="NCBI Taxonomy" id="3225"/>
    <lineage>
        <taxon>Eukaryota</taxon>
        <taxon>Viridiplantae</taxon>
        <taxon>Streptophyta</taxon>
        <taxon>Embryophyta</taxon>
        <taxon>Bryophyta</taxon>
        <taxon>Bryophytina</taxon>
        <taxon>Bryopsida</taxon>
        <taxon>Dicranidae</taxon>
        <taxon>Pseudoditrichales</taxon>
        <taxon>Ditrichaceae</taxon>
        <taxon>Ceratodon</taxon>
    </lineage>
</organism>
<evidence type="ECO:0000313" key="11">
    <source>
        <dbReference type="Proteomes" id="UP000822688"/>
    </source>
</evidence>
<evidence type="ECO:0000256" key="7">
    <source>
        <dbReference type="ARBA" id="ARBA00047512"/>
    </source>
</evidence>
<keyword evidence="3 8" id="KW-0732">Signal</keyword>
<evidence type="ECO:0000256" key="8">
    <source>
        <dbReference type="SAM" id="SignalP"/>
    </source>
</evidence>
<dbReference type="FunFam" id="3.20.20.190:FF:000023">
    <property type="entry name" value="Glycerophosphodiester phosphodiesterase GDPD5"/>
    <property type="match status" value="1"/>
</dbReference>
<reference evidence="10" key="1">
    <citation type="submission" date="2020-06" db="EMBL/GenBank/DDBJ databases">
        <title>WGS assembly of Ceratodon purpureus strain R40.</title>
        <authorList>
            <person name="Carey S.B."/>
            <person name="Jenkins J."/>
            <person name="Shu S."/>
            <person name="Lovell J.T."/>
            <person name="Sreedasyam A."/>
            <person name="Maumus F."/>
            <person name="Tiley G.P."/>
            <person name="Fernandez-Pozo N."/>
            <person name="Barry K."/>
            <person name="Chen C."/>
            <person name="Wang M."/>
            <person name="Lipzen A."/>
            <person name="Daum C."/>
            <person name="Saski C.A."/>
            <person name="Payton A.C."/>
            <person name="Mcbreen J.C."/>
            <person name="Conrad R.E."/>
            <person name="Kollar L.M."/>
            <person name="Olsson S."/>
            <person name="Huttunen S."/>
            <person name="Landis J.B."/>
            <person name="Wickett N.J."/>
            <person name="Johnson M.G."/>
            <person name="Rensing S.A."/>
            <person name="Grimwood J."/>
            <person name="Schmutz J."/>
            <person name="Mcdaniel S.F."/>
        </authorList>
    </citation>
    <scope>NUCLEOTIDE SEQUENCE</scope>
    <source>
        <strain evidence="10">R40</strain>
    </source>
</reference>
<comment type="caution">
    <text evidence="10">The sequence shown here is derived from an EMBL/GenBank/DDBJ whole genome shotgun (WGS) entry which is preliminary data.</text>
</comment>
<evidence type="ECO:0000256" key="4">
    <source>
        <dbReference type="ARBA" id="ARBA00022798"/>
    </source>
</evidence>
<dbReference type="SUPFAM" id="SSF51695">
    <property type="entry name" value="PLC-like phosphodiesterases"/>
    <property type="match status" value="1"/>
</dbReference>
<feature type="domain" description="GP-PDE" evidence="9">
    <location>
        <begin position="46"/>
        <end position="366"/>
    </location>
</feature>
<dbReference type="PANTHER" id="PTHR43620">
    <property type="entry name" value="GLYCEROPHOSPHORYL DIESTER PHOSPHODIESTERASE"/>
    <property type="match status" value="1"/>
</dbReference>
<dbReference type="EMBL" id="CM026430">
    <property type="protein sequence ID" value="KAG0560775.1"/>
    <property type="molecule type" value="Genomic_DNA"/>
</dbReference>
<evidence type="ECO:0000256" key="2">
    <source>
        <dbReference type="ARBA" id="ARBA00012247"/>
    </source>
</evidence>
<comment type="catalytic activity">
    <reaction evidence="7">
        <text>a sn-glycero-3-phosphodiester + H2O = an alcohol + sn-glycerol 3-phosphate + H(+)</text>
        <dbReference type="Rhea" id="RHEA:12969"/>
        <dbReference type="ChEBI" id="CHEBI:15377"/>
        <dbReference type="ChEBI" id="CHEBI:15378"/>
        <dbReference type="ChEBI" id="CHEBI:30879"/>
        <dbReference type="ChEBI" id="CHEBI:57597"/>
        <dbReference type="ChEBI" id="CHEBI:83408"/>
        <dbReference type="EC" id="3.1.4.46"/>
    </reaction>
</comment>
<evidence type="ECO:0000256" key="5">
    <source>
        <dbReference type="ARBA" id="ARBA00022801"/>
    </source>
</evidence>
<protein>
    <recommendedName>
        <fullName evidence="2">glycerophosphodiester phosphodiesterase</fullName>
        <ecNumber evidence="2">3.1.4.46</ecNumber>
    </recommendedName>
</protein>
<dbReference type="CDD" id="cd08602">
    <property type="entry name" value="GDPD_ScGlpQ1_like"/>
    <property type="match status" value="1"/>
</dbReference>
<dbReference type="GO" id="GO:0008889">
    <property type="term" value="F:glycerophosphodiester phosphodiesterase activity"/>
    <property type="evidence" value="ECO:0007669"/>
    <property type="project" value="UniProtKB-EC"/>
</dbReference>
<dbReference type="Proteomes" id="UP000822688">
    <property type="component" value="Chromosome 9"/>
</dbReference>
<dbReference type="AlphaFoldDB" id="A0A8T0GQQ0"/>
<keyword evidence="4" id="KW-0319">Glycerol metabolism</keyword>
<keyword evidence="5" id="KW-0378">Hydrolase</keyword>
<dbReference type="InterPro" id="IPR017946">
    <property type="entry name" value="PLC-like_Pdiesterase_TIM-brl"/>
</dbReference>
<dbReference type="Pfam" id="PF03009">
    <property type="entry name" value="GDPD"/>
    <property type="match status" value="1"/>
</dbReference>
<keyword evidence="11" id="KW-1185">Reference proteome</keyword>
<evidence type="ECO:0000313" key="10">
    <source>
        <dbReference type="EMBL" id="KAG0560775.1"/>
    </source>
</evidence>
<dbReference type="PANTHER" id="PTHR43620:SF7">
    <property type="entry name" value="GLYCEROPHOSPHODIESTER PHOSPHODIESTERASE GDPD5-RELATED"/>
    <property type="match status" value="1"/>
</dbReference>
<dbReference type="GO" id="GO:0006629">
    <property type="term" value="P:lipid metabolic process"/>
    <property type="evidence" value="ECO:0007669"/>
    <property type="project" value="InterPro"/>
</dbReference>
<name>A0A8T0GQQ0_CERPU</name>
<accession>A0A8T0GQQ0</accession>
<evidence type="ECO:0000256" key="1">
    <source>
        <dbReference type="ARBA" id="ARBA00007277"/>
    </source>
</evidence>
<evidence type="ECO:0000259" key="9">
    <source>
        <dbReference type="PROSITE" id="PS51704"/>
    </source>
</evidence>
<evidence type="ECO:0000256" key="3">
    <source>
        <dbReference type="ARBA" id="ARBA00022729"/>
    </source>
</evidence>
<evidence type="ECO:0000256" key="6">
    <source>
        <dbReference type="ARBA" id="ARBA00023180"/>
    </source>
</evidence>